<geneLocation type="plasmid" evidence="1">
    <name>pHUSEC41-2</name>
</geneLocation>
<accession>A0A9P1K259</accession>
<evidence type="ECO:0000313" key="1">
    <source>
        <dbReference type="EMBL" id="CCE21284.1"/>
    </source>
</evidence>
<dbReference type="AlphaFoldDB" id="A0A9P1K259"/>
<keyword evidence="1" id="KW-0614">Plasmid</keyword>
<gene>
    <name evidence="1" type="ORF">HUS41_pII0134</name>
</gene>
<sequence>MNITTFRKCTTLRKSSYHCFPPLRGASQVREMTQHIVSLTVSVNGAPY</sequence>
<reference evidence="1" key="1">
    <citation type="submission" date="2011-10" db="EMBL/GenBank/DDBJ databases">
        <authorList>
            <person name="Kuenne C."/>
        </authorList>
    </citation>
    <scope>NUCLEOTIDE SEQUENCE</scope>
    <source>
        <strain evidence="1">HUSEC41</strain>
        <plasmid evidence="1">pHUSEC41-2</plasmid>
    </source>
</reference>
<dbReference type="EMBL" id="HE603111">
    <property type="protein sequence ID" value="CCE21284.1"/>
    <property type="molecule type" value="Genomic_DNA"/>
</dbReference>
<name>A0A9P1K259_ECOLX</name>
<protein>
    <submittedName>
        <fullName evidence="1">Uncharacterized protein</fullName>
    </submittedName>
</protein>
<organism evidence="1">
    <name type="scientific">Escherichia coli</name>
    <dbReference type="NCBI Taxonomy" id="562"/>
    <lineage>
        <taxon>Bacteria</taxon>
        <taxon>Pseudomonadati</taxon>
        <taxon>Pseudomonadota</taxon>
        <taxon>Gammaproteobacteria</taxon>
        <taxon>Enterobacterales</taxon>
        <taxon>Enterobacteriaceae</taxon>
        <taxon>Escherichia</taxon>
    </lineage>
</organism>
<proteinExistence type="predicted"/>
<reference evidence="1" key="2">
    <citation type="journal article" date="2012" name="J. Bacteriol.">
        <title>Complete Sequences of Plasmids from the Hemolytic-Uremic Syndrome-Associated Escherichia coli Strain HUSEC41.</title>
        <authorList>
            <person name="Kunne C."/>
            <person name="Billion A."/>
            <person name="Mshana S.E."/>
            <person name="Schmiedel J."/>
            <person name="Domann E."/>
            <person name="Hossain H."/>
            <person name="Hain T."/>
            <person name="Imirzalioglu C."/>
            <person name="Chakraborty T."/>
        </authorList>
    </citation>
    <scope>NUCLEOTIDE SEQUENCE</scope>
    <source>
        <strain evidence="1">HUSEC41</strain>
    </source>
</reference>